<keyword evidence="6" id="KW-1185">Reference proteome</keyword>
<gene>
    <name evidence="5" type="ORF">SAMN06269173_101402</name>
</gene>
<dbReference type="InterPro" id="IPR039422">
    <property type="entry name" value="MarR/SlyA-like"/>
</dbReference>
<dbReference type="SUPFAM" id="SSF46785">
    <property type="entry name" value="Winged helix' DNA-binding domain"/>
    <property type="match status" value="1"/>
</dbReference>
<evidence type="ECO:0000313" key="6">
    <source>
        <dbReference type="Proteomes" id="UP000198310"/>
    </source>
</evidence>
<dbReference type="PROSITE" id="PS50995">
    <property type="entry name" value="HTH_MARR_2"/>
    <property type="match status" value="1"/>
</dbReference>
<dbReference type="GO" id="GO:0006950">
    <property type="term" value="P:response to stress"/>
    <property type="evidence" value="ECO:0007669"/>
    <property type="project" value="TreeGrafter"/>
</dbReference>
<dbReference type="GO" id="GO:0003700">
    <property type="term" value="F:DNA-binding transcription factor activity"/>
    <property type="evidence" value="ECO:0007669"/>
    <property type="project" value="InterPro"/>
</dbReference>
<dbReference type="InterPro" id="IPR036390">
    <property type="entry name" value="WH_DNA-bd_sf"/>
</dbReference>
<keyword evidence="2 5" id="KW-0238">DNA-binding</keyword>
<proteinExistence type="predicted"/>
<dbReference type="InterPro" id="IPR000835">
    <property type="entry name" value="HTH_MarR-typ"/>
</dbReference>
<dbReference type="Proteomes" id="UP000198310">
    <property type="component" value="Unassembled WGS sequence"/>
</dbReference>
<dbReference type="SMART" id="SM00347">
    <property type="entry name" value="HTH_MARR"/>
    <property type="match status" value="1"/>
</dbReference>
<name>A0A238VB58_9BACT</name>
<evidence type="ECO:0000256" key="1">
    <source>
        <dbReference type="ARBA" id="ARBA00023015"/>
    </source>
</evidence>
<dbReference type="RefSeq" id="WP_089331484.1">
    <property type="nucleotide sequence ID" value="NZ_FZNS01000001.1"/>
</dbReference>
<evidence type="ECO:0000259" key="4">
    <source>
        <dbReference type="PROSITE" id="PS50995"/>
    </source>
</evidence>
<evidence type="ECO:0000313" key="5">
    <source>
        <dbReference type="EMBL" id="SNR31625.1"/>
    </source>
</evidence>
<sequence length="143" mass="16284">MLSSIIFYSLDKAIRQYRKLAQANIDRAGIAITIDQWLVLRVIQENDDLTQSDIGDRVFKDQASVARIIRLLLDQRLLTAEPLPHDGRRTRLRVSLLGQQTLDAVQPVVLQNRSIALEGLSEADIRLVRDLLERIYQNCLPPA</sequence>
<dbReference type="Gene3D" id="1.10.10.10">
    <property type="entry name" value="Winged helix-like DNA-binding domain superfamily/Winged helix DNA-binding domain"/>
    <property type="match status" value="1"/>
</dbReference>
<dbReference type="PANTHER" id="PTHR33164">
    <property type="entry name" value="TRANSCRIPTIONAL REGULATOR, MARR FAMILY"/>
    <property type="match status" value="1"/>
</dbReference>
<dbReference type="AlphaFoldDB" id="A0A238VB58"/>
<reference evidence="6" key="1">
    <citation type="submission" date="2017-06" db="EMBL/GenBank/DDBJ databases">
        <authorList>
            <person name="Varghese N."/>
            <person name="Submissions S."/>
        </authorList>
    </citation>
    <scope>NUCLEOTIDE SEQUENCE [LARGE SCALE GENOMIC DNA]</scope>
    <source>
        <strain evidence="6">DSM 28041</strain>
    </source>
</reference>
<keyword evidence="1" id="KW-0805">Transcription regulation</keyword>
<feature type="domain" description="HTH marR-type" evidence="4">
    <location>
        <begin position="3"/>
        <end position="137"/>
    </location>
</feature>
<dbReference type="EMBL" id="FZNS01000001">
    <property type="protein sequence ID" value="SNR31625.1"/>
    <property type="molecule type" value="Genomic_DNA"/>
</dbReference>
<protein>
    <submittedName>
        <fullName evidence="5">DNA-binding transcriptional regulator, MarR family</fullName>
    </submittedName>
</protein>
<dbReference type="InterPro" id="IPR036388">
    <property type="entry name" value="WH-like_DNA-bd_sf"/>
</dbReference>
<accession>A0A238VB58</accession>
<evidence type="ECO:0000256" key="2">
    <source>
        <dbReference type="ARBA" id="ARBA00023125"/>
    </source>
</evidence>
<evidence type="ECO:0000256" key="3">
    <source>
        <dbReference type="ARBA" id="ARBA00023163"/>
    </source>
</evidence>
<dbReference type="PANTHER" id="PTHR33164:SF64">
    <property type="entry name" value="TRANSCRIPTIONAL REGULATOR SLYA"/>
    <property type="match status" value="1"/>
</dbReference>
<dbReference type="GO" id="GO:0003677">
    <property type="term" value="F:DNA binding"/>
    <property type="evidence" value="ECO:0007669"/>
    <property type="project" value="UniProtKB-KW"/>
</dbReference>
<dbReference type="Pfam" id="PF12802">
    <property type="entry name" value="MarR_2"/>
    <property type="match status" value="1"/>
</dbReference>
<organism evidence="5 6">
    <name type="scientific">Hymenobacter mucosus</name>
    <dbReference type="NCBI Taxonomy" id="1411120"/>
    <lineage>
        <taxon>Bacteria</taxon>
        <taxon>Pseudomonadati</taxon>
        <taxon>Bacteroidota</taxon>
        <taxon>Cytophagia</taxon>
        <taxon>Cytophagales</taxon>
        <taxon>Hymenobacteraceae</taxon>
        <taxon>Hymenobacter</taxon>
    </lineage>
</organism>
<keyword evidence="3" id="KW-0804">Transcription</keyword>